<dbReference type="RefSeq" id="XP_023931309.1">
    <property type="nucleotide sequence ID" value="XM_024075541.1"/>
</dbReference>
<evidence type="ECO:0000313" key="9">
    <source>
        <dbReference type="RefSeq" id="XP_023931309.1"/>
    </source>
</evidence>
<feature type="domain" description="Major facilitator superfamily (MFS) profile" evidence="7">
    <location>
        <begin position="1"/>
        <end position="244"/>
    </location>
</feature>
<evidence type="ECO:0000256" key="3">
    <source>
        <dbReference type="ARBA" id="ARBA00022989"/>
    </source>
</evidence>
<organism evidence="8 9">
    <name type="scientific">Lingula anatina</name>
    <name type="common">Brachiopod</name>
    <name type="synonym">Lingula unguis</name>
    <dbReference type="NCBI Taxonomy" id="7574"/>
    <lineage>
        <taxon>Eukaryota</taxon>
        <taxon>Metazoa</taxon>
        <taxon>Spiralia</taxon>
        <taxon>Lophotrochozoa</taxon>
        <taxon>Brachiopoda</taxon>
        <taxon>Linguliformea</taxon>
        <taxon>Lingulata</taxon>
        <taxon>Lingulida</taxon>
        <taxon>Linguloidea</taxon>
        <taxon>Lingulidae</taxon>
        <taxon>Lingula</taxon>
    </lineage>
</organism>
<feature type="transmembrane region" description="Helical" evidence="5">
    <location>
        <begin position="191"/>
        <end position="213"/>
    </location>
</feature>
<dbReference type="STRING" id="7574.A0A2R2MM81"/>
<name>A0A2R2MM81_LINAN</name>
<evidence type="ECO:0000256" key="4">
    <source>
        <dbReference type="ARBA" id="ARBA00023136"/>
    </source>
</evidence>
<dbReference type="InParanoid" id="A0A2R2MM81"/>
<dbReference type="SUPFAM" id="SSF103473">
    <property type="entry name" value="MFS general substrate transporter"/>
    <property type="match status" value="1"/>
</dbReference>
<accession>A0A2R2MM81</accession>
<dbReference type="OrthoDB" id="5141738at2759"/>
<dbReference type="Pfam" id="PF00083">
    <property type="entry name" value="Sugar_tr"/>
    <property type="match status" value="1"/>
</dbReference>
<evidence type="ECO:0000313" key="8">
    <source>
        <dbReference type="Proteomes" id="UP000085678"/>
    </source>
</evidence>
<feature type="transmembrane region" description="Helical" evidence="5">
    <location>
        <begin position="73"/>
        <end position="91"/>
    </location>
</feature>
<keyword evidence="8" id="KW-1185">Reference proteome</keyword>
<keyword evidence="4 5" id="KW-0472">Membrane</keyword>
<dbReference type="GO" id="GO:0022857">
    <property type="term" value="F:transmembrane transporter activity"/>
    <property type="evidence" value="ECO:0007669"/>
    <property type="project" value="InterPro"/>
</dbReference>
<feature type="signal peptide" evidence="6">
    <location>
        <begin position="1"/>
        <end position="17"/>
    </location>
</feature>
<dbReference type="PANTHER" id="PTHR24064">
    <property type="entry name" value="SOLUTE CARRIER FAMILY 22 MEMBER"/>
    <property type="match status" value="1"/>
</dbReference>
<gene>
    <name evidence="9" type="primary">LOC106165805</name>
</gene>
<dbReference type="Proteomes" id="UP000085678">
    <property type="component" value="Unplaced"/>
</dbReference>
<sequence length="279" mass="30619">MFFILLVLPESVRWLLAHGRHEEAKAIITRVAAVNKVTLDPDVLDDFLLKGDQEKRVTHTPVDLFKTLNRAKVTLNLAFVWLVNALVYYGLSYGTQDLGGNLYLNFTLMGMADIPGQLLALFILDRIGRRKILLIFMVFGGLACIVAVLIPKGLQWLTVTLALLGKMAISTSFAIIYIVTSEIYPTVIRHVSLSVHSSVARLGGLLAPQILLLETIYKPLPFIVIGLCSVTAGGLTMLLPETLGKPLSQTMAAFDTVINGSSRTAMHQKQEECVTNTDV</sequence>
<feature type="transmembrane region" description="Helical" evidence="5">
    <location>
        <begin position="156"/>
        <end position="179"/>
    </location>
</feature>
<feature type="transmembrane region" description="Helical" evidence="5">
    <location>
        <begin position="103"/>
        <end position="124"/>
    </location>
</feature>
<evidence type="ECO:0000259" key="7">
    <source>
        <dbReference type="PROSITE" id="PS50850"/>
    </source>
</evidence>
<dbReference type="InterPro" id="IPR005828">
    <property type="entry name" value="MFS_sugar_transport-like"/>
</dbReference>
<evidence type="ECO:0000256" key="2">
    <source>
        <dbReference type="ARBA" id="ARBA00022692"/>
    </source>
</evidence>
<dbReference type="AlphaFoldDB" id="A0A2R2MM81"/>
<dbReference type="InterPro" id="IPR036259">
    <property type="entry name" value="MFS_trans_sf"/>
</dbReference>
<dbReference type="GeneID" id="106165805"/>
<evidence type="ECO:0000256" key="5">
    <source>
        <dbReference type="SAM" id="Phobius"/>
    </source>
</evidence>
<keyword evidence="3 5" id="KW-1133">Transmembrane helix</keyword>
<dbReference type="KEGG" id="lak:106165805"/>
<evidence type="ECO:0000256" key="1">
    <source>
        <dbReference type="ARBA" id="ARBA00004141"/>
    </source>
</evidence>
<keyword evidence="2 5" id="KW-0812">Transmembrane</keyword>
<proteinExistence type="predicted"/>
<dbReference type="PROSITE" id="PS50850">
    <property type="entry name" value="MFS"/>
    <property type="match status" value="1"/>
</dbReference>
<protein>
    <submittedName>
        <fullName evidence="9">Organic cation transporter protein-like</fullName>
    </submittedName>
</protein>
<dbReference type="GO" id="GO:0016020">
    <property type="term" value="C:membrane"/>
    <property type="evidence" value="ECO:0007669"/>
    <property type="project" value="UniProtKB-SubCell"/>
</dbReference>
<comment type="subcellular location">
    <subcellularLocation>
        <location evidence="1">Membrane</location>
        <topology evidence="1">Multi-pass membrane protein</topology>
    </subcellularLocation>
</comment>
<keyword evidence="6" id="KW-0732">Signal</keyword>
<reference evidence="9" key="1">
    <citation type="submission" date="2025-08" db="UniProtKB">
        <authorList>
            <consortium name="RefSeq"/>
        </authorList>
    </citation>
    <scope>IDENTIFICATION</scope>
    <source>
        <tissue evidence="9">Gonads</tissue>
    </source>
</reference>
<dbReference type="InterPro" id="IPR020846">
    <property type="entry name" value="MFS_dom"/>
</dbReference>
<feature type="transmembrane region" description="Helical" evidence="5">
    <location>
        <begin position="219"/>
        <end position="239"/>
    </location>
</feature>
<evidence type="ECO:0000256" key="6">
    <source>
        <dbReference type="SAM" id="SignalP"/>
    </source>
</evidence>
<feature type="chain" id="PRO_5015172647" evidence="6">
    <location>
        <begin position="18"/>
        <end position="279"/>
    </location>
</feature>
<feature type="transmembrane region" description="Helical" evidence="5">
    <location>
        <begin position="131"/>
        <end position="150"/>
    </location>
</feature>
<dbReference type="Gene3D" id="1.20.1250.20">
    <property type="entry name" value="MFS general substrate transporter like domains"/>
    <property type="match status" value="1"/>
</dbReference>